<name>A0A9X1UMV9_9BURK</name>
<proteinExistence type="predicted"/>
<accession>A0A9X1UMV9</accession>
<organism evidence="1 2">
    <name type="scientific">Paraburkholderia tagetis</name>
    <dbReference type="NCBI Taxonomy" id="2913261"/>
    <lineage>
        <taxon>Bacteria</taxon>
        <taxon>Pseudomonadati</taxon>
        <taxon>Pseudomonadota</taxon>
        <taxon>Betaproteobacteria</taxon>
        <taxon>Burkholderiales</taxon>
        <taxon>Burkholderiaceae</taxon>
        <taxon>Paraburkholderia</taxon>
    </lineage>
</organism>
<gene>
    <name evidence="1" type="ORF">L5014_34220</name>
</gene>
<dbReference type="Proteomes" id="UP001139308">
    <property type="component" value="Unassembled WGS sequence"/>
</dbReference>
<keyword evidence="2" id="KW-1185">Reference proteome</keyword>
<evidence type="ECO:0000313" key="1">
    <source>
        <dbReference type="EMBL" id="MCG5078330.1"/>
    </source>
</evidence>
<dbReference type="EMBL" id="JAKLJA010000056">
    <property type="protein sequence ID" value="MCG5078330.1"/>
    <property type="molecule type" value="Genomic_DNA"/>
</dbReference>
<sequence length="85" mass="9403">MTSTKPYSIAKRVVWEAYQLVRANRGAAGVDDETIAMFEQNLSGNLYKLWNRMSSGSYFPPPVKQVEIPKAKGGTRKLGVPTVIS</sequence>
<evidence type="ECO:0000313" key="2">
    <source>
        <dbReference type="Proteomes" id="UP001139308"/>
    </source>
</evidence>
<reference evidence="1" key="1">
    <citation type="submission" date="2022-01" db="EMBL/GenBank/DDBJ databases">
        <title>Genome sequence and assembly of Parabukholderia sp. RG36.</title>
        <authorList>
            <person name="Chhetri G."/>
        </authorList>
    </citation>
    <scope>NUCLEOTIDE SEQUENCE</scope>
    <source>
        <strain evidence="1">RG36</strain>
    </source>
</reference>
<comment type="caution">
    <text evidence="1">The sequence shown here is derived from an EMBL/GenBank/DDBJ whole genome shotgun (WGS) entry which is preliminary data.</text>
</comment>
<protein>
    <recommendedName>
        <fullName evidence="3">RNA-directed DNA polymerase</fullName>
    </recommendedName>
</protein>
<dbReference type="AlphaFoldDB" id="A0A9X1UMV9"/>
<evidence type="ECO:0008006" key="3">
    <source>
        <dbReference type="Google" id="ProtNLM"/>
    </source>
</evidence>